<dbReference type="InterPro" id="IPR057494">
    <property type="entry name" value="Rossman_Mical"/>
</dbReference>
<comment type="subcellular location">
    <subcellularLocation>
        <location evidence="1">Cytoplasm</location>
    </subcellularLocation>
</comment>
<evidence type="ECO:0000256" key="3">
    <source>
        <dbReference type="ARBA" id="ARBA00022630"/>
    </source>
</evidence>
<reference evidence="7" key="1">
    <citation type="submission" date="2020-11" db="EMBL/GenBank/DDBJ databases">
        <authorList>
            <person name="Tran Van P."/>
        </authorList>
    </citation>
    <scope>NUCLEOTIDE SEQUENCE</scope>
</reference>
<dbReference type="PANTHER" id="PTHR23167">
    <property type="entry name" value="CALPONIN HOMOLOGY DOMAIN-CONTAINING PROTEIN DDB_G0272472-RELATED"/>
    <property type="match status" value="1"/>
</dbReference>
<dbReference type="Pfam" id="PF25413">
    <property type="entry name" value="Rossman_Mical"/>
    <property type="match status" value="2"/>
</dbReference>
<feature type="domain" description="[F-actin]-monooxygenase MICAL1-3-like Rossman" evidence="6">
    <location>
        <begin position="244"/>
        <end position="319"/>
    </location>
</feature>
<evidence type="ECO:0008006" key="8">
    <source>
        <dbReference type="Google" id="ProtNLM"/>
    </source>
</evidence>
<dbReference type="InterPro" id="IPR050540">
    <property type="entry name" value="F-actin_Monoox_Mical"/>
</dbReference>
<dbReference type="GO" id="GO:0016491">
    <property type="term" value="F:oxidoreductase activity"/>
    <property type="evidence" value="ECO:0007669"/>
    <property type="project" value="UniProtKB-KW"/>
</dbReference>
<sequence>MGGRKEPLSEDLALASDVFDKFCNAPTLKLILGHYRHMCELLRIKPTHFPNFYPKLKSKLRSWKAQALWTKFDKRASHKCYNRGKACPNTRVLVIGAGPCGMRAAIEAQLLGAKVVVVEKRDRLSRNNVLHLWPFVIHDLRALGAKKFFGKFCAGAIDHISIRQLQCLMLKIALLLGVEIHEGVGFEGLVPPPEDQNNEKIGWRAEVSPPDHPVSQYEFDVLIGADGKRNTLEGFQRKEFRGKLAIAITVNFINRRTKAEARVEEISGVAFIFNQKFFKDLLAETGIDLENIVYYKDETHYFVMTAKKPSLINKGVIIKPRWRSNLMRWLRAELDCRGQEDRGFNRTRDFQETAKLLASENVDKDALQKYAREAADFSTNYQLPDLEFAVNHYGQPDVAMFDFTSMFAAENASRVIERRGHKLLQTLVGDSLLEGHKLLQILVRDSLLEVSPNTGAQATADTCLRQLIGDGLIYCESRLLDHAATEPFWPTGSGCARGFLSSMDACWAIKSWGSGQASVLEVLAERESIYRILAQTTPENLQRDYNGYTLDPYTRYTKLNHRCVMPSQVRGTVDLNLWSGVVYRVVRRRKE</sequence>
<dbReference type="EMBL" id="OE002840">
    <property type="protein sequence ID" value="CAD7459396.1"/>
    <property type="molecule type" value="Genomic_DNA"/>
</dbReference>
<evidence type="ECO:0000259" key="6">
    <source>
        <dbReference type="Pfam" id="PF25413"/>
    </source>
</evidence>
<dbReference type="Pfam" id="PF00890">
    <property type="entry name" value="FAD_binding_2"/>
    <property type="match status" value="1"/>
</dbReference>
<evidence type="ECO:0000256" key="2">
    <source>
        <dbReference type="ARBA" id="ARBA00022490"/>
    </source>
</evidence>
<name>A0A7R9IJ73_9NEOP</name>
<dbReference type="SUPFAM" id="SSF51905">
    <property type="entry name" value="FAD/NAD(P)-binding domain"/>
    <property type="match status" value="1"/>
</dbReference>
<dbReference type="PANTHER" id="PTHR23167:SF54">
    <property type="entry name" value="[F-ACTIN]-MONOOXYGENASE MICAL"/>
    <property type="match status" value="1"/>
</dbReference>
<evidence type="ECO:0000259" key="5">
    <source>
        <dbReference type="Pfam" id="PF00890"/>
    </source>
</evidence>
<dbReference type="InterPro" id="IPR003953">
    <property type="entry name" value="FAD-dep_OxRdtase_2_FAD-bd"/>
</dbReference>
<evidence type="ECO:0000313" key="7">
    <source>
        <dbReference type="EMBL" id="CAD7459396.1"/>
    </source>
</evidence>
<organism evidence="7">
    <name type="scientific">Timema tahoe</name>
    <dbReference type="NCBI Taxonomy" id="61484"/>
    <lineage>
        <taxon>Eukaryota</taxon>
        <taxon>Metazoa</taxon>
        <taxon>Ecdysozoa</taxon>
        <taxon>Arthropoda</taxon>
        <taxon>Hexapoda</taxon>
        <taxon>Insecta</taxon>
        <taxon>Pterygota</taxon>
        <taxon>Neoptera</taxon>
        <taxon>Polyneoptera</taxon>
        <taxon>Phasmatodea</taxon>
        <taxon>Timematodea</taxon>
        <taxon>Timematoidea</taxon>
        <taxon>Timematidae</taxon>
        <taxon>Timema</taxon>
    </lineage>
</organism>
<dbReference type="GO" id="GO:0005737">
    <property type="term" value="C:cytoplasm"/>
    <property type="evidence" value="ECO:0007669"/>
    <property type="project" value="UniProtKB-SubCell"/>
</dbReference>
<gene>
    <name evidence="7" type="ORF">TTEB3V08_LOCUS7351</name>
</gene>
<evidence type="ECO:0000256" key="4">
    <source>
        <dbReference type="ARBA" id="ARBA00023002"/>
    </source>
</evidence>
<feature type="domain" description="[F-actin]-monooxygenase MICAL1-3-like Rossman" evidence="6">
    <location>
        <begin position="348"/>
        <end position="402"/>
    </location>
</feature>
<protein>
    <recommendedName>
        <fullName evidence="8">FAD-binding domain-containing protein</fullName>
    </recommendedName>
</protein>
<dbReference type="AlphaFoldDB" id="A0A7R9IJ73"/>
<feature type="domain" description="FAD-dependent oxidoreductase 2 FAD-binding" evidence="5">
    <location>
        <begin position="92"/>
        <end position="123"/>
    </location>
</feature>
<keyword evidence="3" id="KW-0285">Flavoprotein</keyword>
<dbReference type="Gene3D" id="3.50.50.60">
    <property type="entry name" value="FAD/NAD(P)-binding domain"/>
    <property type="match status" value="2"/>
</dbReference>
<dbReference type="InterPro" id="IPR036188">
    <property type="entry name" value="FAD/NAD-bd_sf"/>
</dbReference>
<keyword evidence="4" id="KW-0560">Oxidoreductase</keyword>
<keyword evidence="2" id="KW-0963">Cytoplasm</keyword>
<evidence type="ECO:0000256" key="1">
    <source>
        <dbReference type="ARBA" id="ARBA00004496"/>
    </source>
</evidence>
<accession>A0A7R9IJ73</accession>
<dbReference type="PRINTS" id="PR00420">
    <property type="entry name" value="RNGMNOXGNASE"/>
</dbReference>
<proteinExistence type="predicted"/>